<evidence type="ECO:0000313" key="2">
    <source>
        <dbReference type="Proteomes" id="UP000050741"/>
    </source>
</evidence>
<reference evidence="2" key="2">
    <citation type="submission" date="2014-05" db="EMBL/GenBank/DDBJ databases">
        <title>The genome and life-stage specific transcriptomes of Globodera pallida elucidate key aspects of plant parasitism by a cyst nematode.</title>
        <authorList>
            <person name="Cotton J.A."/>
            <person name="Lilley C.J."/>
            <person name="Jones L.M."/>
            <person name="Kikuchi T."/>
            <person name="Reid A.J."/>
            <person name="Thorpe P."/>
            <person name="Tsai I.J."/>
            <person name="Beasley H."/>
            <person name="Blok V."/>
            <person name="Cock P.J.A."/>
            <person name="Van den Akker S.E."/>
            <person name="Holroyd N."/>
            <person name="Hunt M."/>
            <person name="Mantelin S."/>
            <person name="Naghra H."/>
            <person name="Pain A."/>
            <person name="Palomares-Rius J.E."/>
            <person name="Zarowiecki M."/>
            <person name="Berriman M."/>
            <person name="Jones J.T."/>
            <person name="Urwin P.E."/>
        </authorList>
    </citation>
    <scope>NUCLEOTIDE SEQUENCE [LARGE SCALE GENOMIC DNA]</scope>
    <source>
        <strain evidence="2">Lindley</strain>
    </source>
</reference>
<reference evidence="3" key="3">
    <citation type="submission" date="2016-06" db="UniProtKB">
        <authorList>
            <consortium name="WormBaseParasite"/>
        </authorList>
    </citation>
    <scope>IDENTIFICATION</scope>
</reference>
<accession>A0A183CBG2</accession>
<feature type="region of interest" description="Disordered" evidence="1">
    <location>
        <begin position="60"/>
        <end position="134"/>
    </location>
</feature>
<organism evidence="2 3">
    <name type="scientific">Globodera pallida</name>
    <name type="common">Potato cyst nematode worm</name>
    <name type="synonym">Heterodera pallida</name>
    <dbReference type="NCBI Taxonomy" id="36090"/>
    <lineage>
        <taxon>Eukaryota</taxon>
        <taxon>Metazoa</taxon>
        <taxon>Ecdysozoa</taxon>
        <taxon>Nematoda</taxon>
        <taxon>Chromadorea</taxon>
        <taxon>Rhabditida</taxon>
        <taxon>Tylenchina</taxon>
        <taxon>Tylenchomorpha</taxon>
        <taxon>Tylenchoidea</taxon>
        <taxon>Heteroderidae</taxon>
        <taxon>Heteroderinae</taxon>
        <taxon>Globodera</taxon>
    </lineage>
</organism>
<reference evidence="2" key="1">
    <citation type="submission" date="2013-12" db="EMBL/GenBank/DDBJ databases">
        <authorList>
            <person name="Aslett M."/>
        </authorList>
    </citation>
    <scope>NUCLEOTIDE SEQUENCE [LARGE SCALE GENOMIC DNA]</scope>
    <source>
        <strain evidence="2">Lindley</strain>
    </source>
</reference>
<feature type="compositionally biased region" description="Low complexity" evidence="1">
    <location>
        <begin position="123"/>
        <end position="133"/>
    </location>
</feature>
<evidence type="ECO:0000256" key="1">
    <source>
        <dbReference type="SAM" id="MobiDB-lite"/>
    </source>
</evidence>
<keyword evidence="2" id="KW-1185">Reference proteome</keyword>
<dbReference type="AlphaFoldDB" id="A0A183CBG2"/>
<dbReference type="WBParaSite" id="GPLIN_001021300">
    <property type="protein sequence ID" value="GPLIN_001021300"/>
    <property type="gene ID" value="GPLIN_001021300"/>
</dbReference>
<sequence length="363" mass="40973">MVFSDIMRHPLHGYAVVFVEFTYFVQIFAVRGRLYPVVEEDHQQHQYDQLNEAQLPVMMRDQAPVGPPPHANQQRVRQRKGGAPPRRKESSSHSPFVQPAVPGPFATFANDPQQQPSGHVPPQQQFHQQQQQQGLPTNYAHLPQAEQNAHHPNQYYPQIQNNNNALLLYANGTGAPLPQPPYRHSSPQYSMMPPNYVQQNVAAAALAAPLADLLLPEPVPDLLTDSVPSVFHRQQTEHPPVVDSSVPLAKVNSLMDQMSIVPKEGQQNLFGTMEVYYTELEQKKMGHNGKEQKIVWEIYRQRDNTKKFVKFRHVNKRSGDTEFSCVAPLPGKGLTKLFFNNNPNLAFSFDASGYMLGKAGNFE</sequence>
<name>A0A183CBG2_GLOPA</name>
<protein>
    <submittedName>
        <fullName evidence="3">Tub domain-containing protein</fullName>
    </submittedName>
</protein>
<dbReference type="Proteomes" id="UP000050741">
    <property type="component" value="Unassembled WGS sequence"/>
</dbReference>
<evidence type="ECO:0000313" key="3">
    <source>
        <dbReference type="WBParaSite" id="GPLIN_001021300"/>
    </source>
</evidence>
<proteinExistence type="predicted"/>